<dbReference type="EMBL" id="BK015407">
    <property type="protein sequence ID" value="DAE05319.1"/>
    <property type="molecule type" value="Genomic_DNA"/>
</dbReference>
<keyword evidence="1" id="KW-1133">Transmembrane helix</keyword>
<accession>A0A8S5PDQ9</accession>
<name>A0A8S5PDQ9_9CAUD</name>
<evidence type="ECO:0000313" key="2">
    <source>
        <dbReference type="EMBL" id="DAE05319.1"/>
    </source>
</evidence>
<proteinExistence type="predicted"/>
<sequence length="61" mass="6964">MRFIVGIIIGLCILLVNFSLLTFSAFLWAILNLQIQAVWAFIFICAIDVFIGLSWWEGQSK</sequence>
<evidence type="ECO:0000256" key="1">
    <source>
        <dbReference type="SAM" id="Phobius"/>
    </source>
</evidence>
<keyword evidence="1" id="KW-0472">Membrane</keyword>
<feature type="transmembrane region" description="Helical" evidence="1">
    <location>
        <begin position="37"/>
        <end position="56"/>
    </location>
</feature>
<feature type="transmembrane region" description="Helical" evidence="1">
    <location>
        <begin position="7"/>
        <end position="31"/>
    </location>
</feature>
<reference evidence="2" key="1">
    <citation type="journal article" date="2021" name="Proc. Natl. Acad. Sci. U.S.A.">
        <title>A Catalog of Tens of Thousands of Viruses from Human Metagenomes Reveals Hidden Associations with Chronic Diseases.</title>
        <authorList>
            <person name="Tisza M.J."/>
            <person name="Buck C.B."/>
        </authorList>
    </citation>
    <scope>NUCLEOTIDE SEQUENCE</scope>
    <source>
        <strain evidence="2">CtWKa2</strain>
    </source>
</reference>
<keyword evidence="1" id="KW-0812">Transmembrane</keyword>
<protein>
    <submittedName>
        <fullName evidence="2">Uncharacterized protein</fullName>
    </submittedName>
</protein>
<organism evidence="2">
    <name type="scientific">Siphoviridae sp. ctWKa2</name>
    <dbReference type="NCBI Taxonomy" id="2825537"/>
    <lineage>
        <taxon>Viruses</taxon>
        <taxon>Duplodnaviria</taxon>
        <taxon>Heunggongvirae</taxon>
        <taxon>Uroviricota</taxon>
        <taxon>Caudoviricetes</taxon>
    </lineage>
</organism>